<proteinExistence type="predicted"/>
<dbReference type="InterPro" id="IPR033989">
    <property type="entry name" value="CD209-like_CTLD"/>
</dbReference>
<reference evidence="3" key="3">
    <citation type="submission" date="2025-09" db="UniProtKB">
        <authorList>
            <consortium name="Ensembl"/>
        </authorList>
    </citation>
    <scope>IDENTIFICATION</scope>
</reference>
<dbReference type="SUPFAM" id="SSF56436">
    <property type="entry name" value="C-type lectin-like"/>
    <property type="match status" value="1"/>
</dbReference>
<reference evidence="4" key="1">
    <citation type="submission" date="2011-08" db="EMBL/GenBank/DDBJ databases">
        <title>The draft genome of Latimeria chalumnae.</title>
        <authorList>
            <person name="Di Palma F."/>
            <person name="Alfoldi J."/>
            <person name="Johnson J."/>
            <person name="Berlin A."/>
            <person name="Gnerre S."/>
            <person name="Jaffe D."/>
            <person name="MacCallum I."/>
            <person name="Young S."/>
            <person name="Walker B.J."/>
            <person name="Lander E."/>
            <person name="Lindblad-Toh K."/>
        </authorList>
    </citation>
    <scope>NUCLEOTIDE SEQUENCE [LARGE SCALE GENOMIC DNA]</scope>
    <source>
        <strain evidence="4">Wild caught</strain>
    </source>
</reference>
<dbReference type="InterPro" id="IPR001304">
    <property type="entry name" value="C-type_lectin-like"/>
</dbReference>
<dbReference type="Bgee" id="ENSLACG00000008195">
    <property type="expression patterns" value="Expressed in pelvic fin"/>
</dbReference>
<dbReference type="CDD" id="cd03590">
    <property type="entry name" value="CLECT_DC-SIGN_like"/>
    <property type="match status" value="1"/>
</dbReference>
<dbReference type="FunCoup" id="H3AI21">
    <property type="interactions" value="419"/>
</dbReference>
<dbReference type="STRING" id="7897.ENSLACP00000009292"/>
<evidence type="ECO:0000259" key="2">
    <source>
        <dbReference type="PROSITE" id="PS50041"/>
    </source>
</evidence>
<organism evidence="3 4">
    <name type="scientific">Latimeria chalumnae</name>
    <name type="common">Coelacanth</name>
    <dbReference type="NCBI Taxonomy" id="7897"/>
    <lineage>
        <taxon>Eukaryota</taxon>
        <taxon>Metazoa</taxon>
        <taxon>Chordata</taxon>
        <taxon>Craniata</taxon>
        <taxon>Vertebrata</taxon>
        <taxon>Euteleostomi</taxon>
        <taxon>Coelacanthiformes</taxon>
        <taxon>Coelacanthidae</taxon>
        <taxon>Latimeria</taxon>
    </lineage>
</organism>
<accession>H3AI21</accession>
<evidence type="ECO:0000256" key="1">
    <source>
        <dbReference type="ARBA" id="ARBA00022734"/>
    </source>
</evidence>
<name>H3AI21_LATCH</name>
<keyword evidence="4" id="KW-1185">Reference proteome</keyword>
<dbReference type="InterPro" id="IPR050111">
    <property type="entry name" value="C-type_lectin/snaclec_domain"/>
</dbReference>
<dbReference type="InParanoid" id="H3AI21"/>
<reference evidence="3" key="2">
    <citation type="submission" date="2025-08" db="UniProtKB">
        <authorList>
            <consortium name="Ensembl"/>
        </authorList>
    </citation>
    <scope>IDENTIFICATION</scope>
</reference>
<dbReference type="InterPro" id="IPR016186">
    <property type="entry name" value="C-type_lectin-like/link_sf"/>
</dbReference>
<dbReference type="HOGENOM" id="CLU_049894_10_2_1"/>
<dbReference type="AlphaFoldDB" id="H3AI21"/>
<protein>
    <recommendedName>
        <fullName evidence="2">C-type lectin domain-containing protein</fullName>
    </recommendedName>
</protein>
<dbReference type="Proteomes" id="UP000008672">
    <property type="component" value="Unassembled WGS sequence"/>
</dbReference>
<dbReference type="Ensembl" id="ENSLACT00000009363.1">
    <property type="protein sequence ID" value="ENSLACP00000009292.1"/>
    <property type="gene ID" value="ENSLACG00000008195.1"/>
</dbReference>
<dbReference type="EMBL" id="AFYH01167815">
    <property type="status" value="NOT_ANNOTATED_CDS"/>
    <property type="molecule type" value="Genomic_DNA"/>
</dbReference>
<dbReference type="GO" id="GO:0030246">
    <property type="term" value="F:carbohydrate binding"/>
    <property type="evidence" value="ECO:0007669"/>
    <property type="project" value="UniProtKB-KW"/>
</dbReference>
<dbReference type="PROSITE" id="PS50041">
    <property type="entry name" value="C_TYPE_LECTIN_2"/>
    <property type="match status" value="1"/>
</dbReference>
<feature type="domain" description="C-type lectin" evidence="2">
    <location>
        <begin position="22"/>
        <end position="142"/>
    </location>
</feature>
<dbReference type="InterPro" id="IPR016187">
    <property type="entry name" value="CTDL_fold"/>
</dbReference>
<dbReference type="OMA" id="NDYEKCV"/>
<sequence length="146" mass="17083">SSVHLLSIGYRWECCPRNWLSFDGSCYYFSIDATDWEKSKESCESMESHLVVITSQAEQDFIGRKFTGLHWIGLSDFKFDRDWKWVDGTPYSSSQTFWDSGQPNDIDNNETCVANHSWMSENQIRSKWHDYNCAVSLKRICEKKAI</sequence>
<evidence type="ECO:0000313" key="4">
    <source>
        <dbReference type="Proteomes" id="UP000008672"/>
    </source>
</evidence>
<dbReference type="SMART" id="SM00034">
    <property type="entry name" value="CLECT"/>
    <property type="match status" value="1"/>
</dbReference>
<dbReference type="Pfam" id="PF00059">
    <property type="entry name" value="Lectin_C"/>
    <property type="match status" value="1"/>
</dbReference>
<keyword evidence="1" id="KW-0430">Lectin</keyword>
<dbReference type="PANTHER" id="PTHR22803">
    <property type="entry name" value="MANNOSE, PHOSPHOLIPASE, LECTIN RECEPTOR RELATED"/>
    <property type="match status" value="1"/>
</dbReference>
<dbReference type="GeneTree" id="ENSGT01030000234575"/>
<evidence type="ECO:0000313" key="3">
    <source>
        <dbReference type="Ensembl" id="ENSLACP00000009292.1"/>
    </source>
</evidence>
<dbReference type="eggNOG" id="KOG4297">
    <property type="taxonomic scope" value="Eukaryota"/>
</dbReference>
<dbReference type="Gene3D" id="3.10.100.10">
    <property type="entry name" value="Mannose-Binding Protein A, subunit A"/>
    <property type="match status" value="1"/>
</dbReference>